<name>A0AAV2D0K0_9ROSI</name>
<dbReference type="EMBL" id="OZ034814">
    <property type="protein sequence ID" value="CAL1362403.1"/>
    <property type="molecule type" value="Genomic_DNA"/>
</dbReference>
<organism evidence="1 2">
    <name type="scientific">Linum trigynum</name>
    <dbReference type="NCBI Taxonomy" id="586398"/>
    <lineage>
        <taxon>Eukaryota</taxon>
        <taxon>Viridiplantae</taxon>
        <taxon>Streptophyta</taxon>
        <taxon>Embryophyta</taxon>
        <taxon>Tracheophyta</taxon>
        <taxon>Spermatophyta</taxon>
        <taxon>Magnoliopsida</taxon>
        <taxon>eudicotyledons</taxon>
        <taxon>Gunneridae</taxon>
        <taxon>Pentapetalae</taxon>
        <taxon>rosids</taxon>
        <taxon>fabids</taxon>
        <taxon>Malpighiales</taxon>
        <taxon>Linaceae</taxon>
        <taxon>Linum</taxon>
    </lineage>
</organism>
<evidence type="ECO:0000313" key="1">
    <source>
        <dbReference type="EMBL" id="CAL1362403.1"/>
    </source>
</evidence>
<proteinExistence type="predicted"/>
<evidence type="ECO:0008006" key="3">
    <source>
        <dbReference type="Google" id="ProtNLM"/>
    </source>
</evidence>
<reference evidence="1 2" key="1">
    <citation type="submission" date="2024-04" db="EMBL/GenBank/DDBJ databases">
        <authorList>
            <person name="Fracassetti M."/>
        </authorList>
    </citation>
    <scope>NUCLEOTIDE SEQUENCE [LARGE SCALE GENOMIC DNA]</scope>
</reference>
<accession>A0AAV2D0K0</accession>
<evidence type="ECO:0000313" key="2">
    <source>
        <dbReference type="Proteomes" id="UP001497516"/>
    </source>
</evidence>
<protein>
    <recommendedName>
        <fullName evidence="3">Ribosomal protein L20</fullName>
    </recommendedName>
</protein>
<dbReference type="Proteomes" id="UP001497516">
    <property type="component" value="Chromosome 10"/>
</dbReference>
<sequence>MKSLSKKFVSCTSVLNMIYKVRIKSKTLLMHANDDVIGQYRKKSRKCSKSIKFKDQKSLHLKRAKIEGYKQIFVLLESMKLCEISHNVLQWVSRKDLSLFKRSYTPLW</sequence>
<dbReference type="AlphaFoldDB" id="A0AAV2D0K0"/>
<keyword evidence="2" id="KW-1185">Reference proteome</keyword>
<gene>
    <name evidence="1" type="ORF">LTRI10_LOCUS9442</name>
</gene>